<feature type="non-terminal residue" evidence="1">
    <location>
        <position position="26"/>
    </location>
</feature>
<organism evidence="1 2">
    <name type="scientific">Bacteroides stercoris CC31F</name>
    <dbReference type="NCBI Taxonomy" id="1073351"/>
    <lineage>
        <taxon>Bacteria</taxon>
        <taxon>Pseudomonadati</taxon>
        <taxon>Bacteroidota</taxon>
        <taxon>Bacteroidia</taxon>
        <taxon>Bacteroidales</taxon>
        <taxon>Bacteroidaceae</taxon>
        <taxon>Bacteroides</taxon>
    </lineage>
</organism>
<dbReference type="EMBL" id="ATFP01000004">
    <property type="protein sequence ID" value="EPH21910.1"/>
    <property type="molecule type" value="Genomic_DNA"/>
</dbReference>
<protein>
    <submittedName>
        <fullName evidence="1">Uncharacterized protein</fullName>
    </submittedName>
</protein>
<gene>
    <name evidence="1" type="ORF">HMPREF1181_00217</name>
</gene>
<proteinExistence type="predicted"/>
<reference evidence="1 2" key="1">
    <citation type="submission" date="2013-05" db="EMBL/GenBank/DDBJ databases">
        <title>The Genome Sequence of Bacteroides stercoris CC31F.</title>
        <authorList>
            <consortium name="The Broad Institute Genomics Platform"/>
            <person name="Earl A."/>
            <person name="Ward D."/>
            <person name="Feldgarden M."/>
            <person name="Gevers D."/>
            <person name="Oliphant K."/>
            <person name="Allen-Vercoe E."/>
            <person name="Walker B."/>
            <person name="Young S."/>
            <person name="Zeng Q."/>
            <person name="Gargeya S."/>
            <person name="Fitzgerald M."/>
            <person name="Haas B."/>
            <person name="Abouelleil A."/>
            <person name="Allen A.W."/>
            <person name="Alvarado L."/>
            <person name="Arachchi H.M."/>
            <person name="Berlin A.M."/>
            <person name="Chapman S.B."/>
            <person name="Gainer-Dewar J."/>
            <person name="Goldberg J."/>
            <person name="Griggs A."/>
            <person name="Gujja S."/>
            <person name="Hansen M."/>
            <person name="Howarth C."/>
            <person name="Imamovic A."/>
            <person name="Ireland A."/>
            <person name="Larimer J."/>
            <person name="McCowan C."/>
            <person name="Murphy C."/>
            <person name="Pearson M."/>
            <person name="Poon T.W."/>
            <person name="Priest M."/>
            <person name="Roberts A."/>
            <person name="Saif S."/>
            <person name="Shea T."/>
            <person name="Sisk P."/>
            <person name="Sykes S."/>
            <person name="Wortman J."/>
            <person name="Nusbaum C."/>
            <person name="Birren B."/>
        </authorList>
    </citation>
    <scope>NUCLEOTIDE SEQUENCE [LARGE SCALE GENOMIC DNA]</scope>
    <source>
        <strain evidence="1 2">CC31F</strain>
    </source>
</reference>
<name>S3ZMF6_BACSE</name>
<evidence type="ECO:0000313" key="2">
    <source>
        <dbReference type="Proteomes" id="UP000014614"/>
    </source>
</evidence>
<evidence type="ECO:0000313" key="1">
    <source>
        <dbReference type="EMBL" id="EPH21910.1"/>
    </source>
</evidence>
<comment type="caution">
    <text evidence="1">The sequence shown here is derived from an EMBL/GenBank/DDBJ whole genome shotgun (WGS) entry which is preliminary data.</text>
</comment>
<dbReference type="Proteomes" id="UP000014614">
    <property type="component" value="Unassembled WGS sequence"/>
</dbReference>
<dbReference type="AlphaFoldDB" id="S3ZMF6"/>
<accession>S3ZMF6</accession>
<sequence length="26" mass="2997">MHPFFLLRTKPRLSQAGALLLPKDFV</sequence>
<dbReference type="HOGENOM" id="CLU_221674_0_0_10"/>